<dbReference type="OrthoDB" id="2014201at2759"/>
<sequence>MIILWRLYKYKDLLSTHRESSFDPNLEAINWAQFAYVQNATDTDYLCNALMLFESLERLRSLPERVLLFPSHFDLKSESMEGRLLRKARAEYRVRLMPIEVQTRPADYTTWTDSYTKLLAFNQTEYKRVLSLDSDAILLQSLDHLFLWPPSPVAMPRAYWLDTQTRQLTSALILLQPSKFEFGRIWEQMQAAGPAVYDMEILNQLYRDSAVVLPHRSYILLTGEFRARNHSNYLGNPEATWDPDLVIQEAKYLHFSDWPVPKPWRRSPARVIQQEQPTCDTDQTSGALACRSREIWLGLYEDFVQRRKVQYSDTCGILKKKPDLE</sequence>
<dbReference type="VEuPathDB" id="FungiDB:BO82DRAFT_298782"/>
<dbReference type="InterPro" id="IPR029044">
    <property type="entry name" value="Nucleotide-diphossugar_trans"/>
</dbReference>
<dbReference type="Gene3D" id="3.90.550.10">
    <property type="entry name" value="Spore Coat Polysaccharide Biosynthesis Protein SpsA, Chain A"/>
    <property type="match status" value="1"/>
</dbReference>
<organism evidence="1 2">
    <name type="scientific">Aspergillus uvarum CBS 121591</name>
    <dbReference type="NCBI Taxonomy" id="1448315"/>
    <lineage>
        <taxon>Eukaryota</taxon>
        <taxon>Fungi</taxon>
        <taxon>Dikarya</taxon>
        <taxon>Ascomycota</taxon>
        <taxon>Pezizomycotina</taxon>
        <taxon>Eurotiomycetes</taxon>
        <taxon>Eurotiomycetidae</taxon>
        <taxon>Eurotiales</taxon>
        <taxon>Aspergillaceae</taxon>
        <taxon>Aspergillus</taxon>
        <taxon>Aspergillus subgen. Circumdati</taxon>
    </lineage>
</organism>
<accession>A0A319CA90</accession>
<keyword evidence="2" id="KW-1185">Reference proteome</keyword>
<dbReference type="PANTHER" id="PTHR11183">
    <property type="entry name" value="GLYCOGENIN SUBFAMILY MEMBER"/>
    <property type="match status" value="1"/>
</dbReference>
<gene>
    <name evidence="1" type="ORF">BO82DRAFT_298782</name>
</gene>
<dbReference type="STRING" id="1448315.A0A319CA90"/>
<dbReference type="GeneID" id="37134745"/>
<dbReference type="Proteomes" id="UP000248340">
    <property type="component" value="Unassembled WGS sequence"/>
</dbReference>
<keyword evidence="1" id="KW-0808">Transferase</keyword>
<protein>
    <submittedName>
        <fullName evidence="1">Nucleotide-diphospho-sugar transferase</fullName>
    </submittedName>
</protein>
<dbReference type="AlphaFoldDB" id="A0A319CA90"/>
<dbReference type="GO" id="GO:0016740">
    <property type="term" value="F:transferase activity"/>
    <property type="evidence" value="ECO:0007669"/>
    <property type="project" value="UniProtKB-KW"/>
</dbReference>
<evidence type="ECO:0000313" key="2">
    <source>
        <dbReference type="Proteomes" id="UP000248340"/>
    </source>
</evidence>
<name>A0A319CA90_9EURO</name>
<proteinExistence type="predicted"/>
<reference evidence="1 2" key="1">
    <citation type="submission" date="2016-12" db="EMBL/GenBank/DDBJ databases">
        <title>The genomes of Aspergillus section Nigri reveals drivers in fungal speciation.</title>
        <authorList>
            <consortium name="DOE Joint Genome Institute"/>
            <person name="Vesth T.C."/>
            <person name="Nybo J."/>
            <person name="Theobald S."/>
            <person name="Brandl J."/>
            <person name="Frisvad J.C."/>
            <person name="Nielsen K.F."/>
            <person name="Lyhne E.K."/>
            <person name="Kogle M.E."/>
            <person name="Kuo A."/>
            <person name="Riley R."/>
            <person name="Clum A."/>
            <person name="Nolan M."/>
            <person name="Lipzen A."/>
            <person name="Salamov A."/>
            <person name="Henrissat B."/>
            <person name="Wiebenga A."/>
            <person name="De Vries R.P."/>
            <person name="Grigoriev I.V."/>
            <person name="Mortensen U.H."/>
            <person name="Andersen M.R."/>
            <person name="Baker S.E."/>
        </authorList>
    </citation>
    <scope>NUCLEOTIDE SEQUENCE [LARGE SCALE GENOMIC DNA]</scope>
    <source>
        <strain evidence="1 2">CBS 121591</strain>
    </source>
</reference>
<dbReference type="EMBL" id="KZ821802">
    <property type="protein sequence ID" value="PYH75403.1"/>
    <property type="molecule type" value="Genomic_DNA"/>
</dbReference>
<dbReference type="InterPro" id="IPR050587">
    <property type="entry name" value="GNT1/Glycosyltrans_8"/>
</dbReference>
<dbReference type="SUPFAM" id="SSF53448">
    <property type="entry name" value="Nucleotide-diphospho-sugar transferases"/>
    <property type="match status" value="1"/>
</dbReference>
<evidence type="ECO:0000313" key="1">
    <source>
        <dbReference type="EMBL" id="PYH75403.1"/>
    </source>
</evidence>
<dbReference type="RefSeq" id="XP_025485603.1">
    <property type="nucleotide sequence ID" value="XM_025632004.1"/>
</dbReference>